<dbReference type="PANTHER" id="PTHR33867:SF1">
    <property type="entry name" value="RIBOSOME MATURATION FACTOR RIMP"/>
    <property type="match status" value="1"/>
</dbReference>
<protein>
    <recommendedName>
        <fullName evidence="3">Ribosome maturation factor RimP</fullName>
    </recommendedName>
</protein>
<comment type="caution">
    <text evidence="6">The sequence shown here is derived from an EMBL/GenBank/DDBJ whole genome shotgun (WGS) entry which is preliminary data.</text>
</comment>
<dbReference type="InterPro" id="IPR028998">
    <property type="entry name" value="RimP_C"/>
</dbReference>
<dbReference type="Gene3D" id="2.30.30.180">
    <property type="entry name" value="Ribosome maturation factor RimP, C-terminal domain"/>
    <property type="match status" value="1"/>
</dbReference>
<dbReference type="Gene3D" id="3.30.300.70">
    <property type="entry name" value="RimP-like superfamily, N-terminal"/>
    <property type="match status" value="1"/>
</dbReference>
<dbReference type="SUPFAM" id="SSF74942">
    <property type="entry name" value="YhbC-like, C-terminal domain"/>
    <property type="match status" value="1"/>
</dbReference>
<dbReference type="FunFam" id="3.30.300.70:FF:000001">
    <property type="entry name" value="Ribosome maturation factor RimP"/>
    <property type="match status" value="1"/>
</dbReference>
<gene>
    <name evidence="3" type="primary">rimP</name>
    <name evidence="6" type="ORF">H9736_04040</name>
</gene>
<dbReference type="GO" id="GO:0000028">
    <property type="term" value="P:ribosomal small subunit assembly"/>
    <property type="evidence" value="ECO:0007669"/>
    <property type="project" value="TreeGrafter"/>
</dbReference>
<evidence type="ECO:0000313" key="6">
    <source>
        <dbReference type="EMBL" id="HIX65399.1"/>
    </source>
</evidence>
<reference evidence="6" key="1">
    <citation type="journal article" date="2021" name="PeerJ">
        <title>Extensive microbial diversity within the chicken gut microbiome revealed by metagenomics and culture.</title>
        <authorList>
            <person name="Gilroy R."/>
            <person name="Ravi A."/>
            <person name="Getino M."/>
            <person name="Pursley I."/>
            <person name="Horton D.L."/>
            <person name="Alikhan N.F."/>
            <person name="Baker D."/>
            <person name="Gharbi K."/>
            <person name="Hall N."/>
            <person name="Watson M."/>
            <person name="Adriaenssens E.M."/>
            <person name="Foster-Nyarko E."/>
            <person name="Jarju S."/>
            <person name="Secka A."/>
            <person name="Antonio M."/>
            <person name="Oren A."/>
            <person name="Chaudhuri R.R."/>
            <person name="La Ragione R."/>
            <person name="Hildebrand F."/>
            <person name="Pallen M.J."/>
        </authorList>
    </citation>
    <scope>NUCLEOTIDE SEQUENCE</scope>
    <source>
        <strain evidence="6">CHK188-5543</strain>
    </source>
</reference>
<evidence type="ECO:0000259" key="4">
    <source>
        <dbReference type="Pfam" id="PF02576"/>
    </source>
</evidence>
<dbReference type="InterPro" id="IPR003728">
    <property type="entry name" value="Ribosome_maturation_RimP"/>
</dbReference>
<dbReference type="AlphaFoldDB" id="A0A9D2B7T2"/>
<comment type="similarity">
    <text evidence="3">Belongs to the RimP family.</text>
</comment>
<dbReference type="InterPro" id="IPR036847">
    <property type="entry name" value="RimP_C_sf"/>
</dbReference>
<accession>A0A9D2B7T2</accession>
<dbReference type="CDD" id="cd01734">
    <property type="entry name" value="YlxS_C"/>
    <property type="match status" value="1"/>
</dbReference>
<dbReference type="HAMAP" id="MF_01077">
    <property type="entry name" value="RimP"/>
    <property type="match status" value="1"/>
</dbReference>
<dbReference type="SUPFAM" id="SSF75420">
    <property type="entry name" value="YhbC-like, N-terminal domain"/>
    <property type="match status" value="1"/>
</dbReference>
<evidence type="ECO:0000256" key="3">
    <source>
        <dbReference type="HAMAP-Rule" id="MF_01077"/>
    </source>
</evidence>
<dbReference type="GO" id="GO:0005829">
    <property type="term" value="C:cytosol"/>
    <property type="evidence" value="ECO:0007669"/>
    <property type="project" value="TreeGrafter"/>
</dbReference>
<evidence type="ECO:0000313" key="7">
    <source>
        <dbReference type="Proteomes" id="UP000886800"/>
    </source>
</evidence>
<dbReference type="Proteomes" id="UP000886800">
    <property type="component" value="Unassembled WGS sequence"/>
</dbReference>
<dbReference type="InterPro" id="IPR035956">
    <property type="entry name" value="RimP_N_sf"/>
</dbReference>
<evidence type="ECO:0000256" key="2">
    <source>
        <dbReference type="ARBA" id="ARBA00022517"/>
    </source>
</evidence>
<name>A0A9D2B7T2_9FIRM</name>
<dbReference type="Pfam" id="PF02576">
    <property type="entry name" value="RimP_N"/>
    <property type="match status" value="1"/>
</dbReference>
<sequence>MAQSNGKRQNTASACAQLAAPVAQQMGLELWDVTFEKEGAGWYLRYLIDREGGVDIDQCEAFSRQVSDLLDEADPIPQSYTLEVGSPGIERKLTQPWHFQRYLGRPVVVRLIRPVEGEREFVGTLWAYNEDGTVTLRAGEEQEDEQLEMVFSPEEIAYVRVYEEF</sequence>
<evidence type="ECO:0000259" key="5">
    <source>
        <dbReference type="Pfam" id="PF17384"/>
    </source>
</evidence>
<organism evidence="6 7">
    <name type="scientific">Candidatus Anaerotruncus excrementipullorum</name>
    <dbReference type="NCBI Taxonomy" id="2838465"/>
    <lineage>
        <taxon>Bacteria</taxon>
        <taxon>Bacillati</taxon>
        <taxon>Bacillota</taxon>
        <taxon>Clostridia</taxon>
        <taxon>Eubacteriales</taxon>
        <taxon>Oscillospiraceae</taxon>
        <taxon>Anaerotruncus</taxon>
    </lineage>
</organism>
<feature type="domain" description="Ribosome maturation factor RimP C-terminal" evidence="5">
    <location>
        <begin position="93"/>
        <end position="148"/>
    </location>
</feature>
<dbReference type="EMBL" id="DXES01000084">
    <property type="protein sequence ID" value="HIX65399.1"/>
    <property type="molecule type" value="Genomic_DNA"/>
</dbReference>
<keyword evidence="2 3" id="KW-0690">Ribosome biogenesis</keyword>
<keyword evidence="1 3" id="KW-0963">Cytoplasm</keyword>
<evidence type="ECO:0000256" key="1">
    <source>
        <dbReference type="ARBA" id="ARBA00022490"/>
    </source>
</evidence>
<dbReference type="InterPro" id="IPR028989">
    <property type="entry name" value="RimP_N"/>
</dbReference>
<dbReference type="PANTHER" id="PTHR33867">
    <property type="entry name" value="RIBOSOME MATURATION FACTOR RIMP"/>
    <property type="match status" value="1"/>
</dbReference>
<feature type="domain" description="Ribosome maturation factor RimP N-terminal" evidence="4">
    <location>
        <begin position="19"/>
        <end position="90"/>
    </location>
</feature>
<reference evidence="6" key="2">
    <citation type="submission" date="2021-04" db="EMBL/GenBank/DDBJ databases">
        <authorList>
            <person name="Gilroy R."/>
        </authorList>
    </citation>
    <scope>NUCLEOTIDE SEQUENCE</scope>
    <source>
        <strain evidence="6">CHK188-5543</strain>
    </source>
</reference>
<proteinExistence type="inferred from homology"/>
<comment type="function">
    <text evidence="3">Required for maturation of 30S ribosomal subunits.</text>
</comment>
<dbReference type="GO" id="GO:0006412">
    <property type="term" value="P:translation"/>
    <property type="evidence" value="ECO:0007669"/>
    <property type="project" value="TreeGrafter"/>
</dbReference>
<dbReference type="Pfam" id="PF17384">
    <property type="entry name" value="DUF150_C"/>
    <property type="match status" value="1"/>
</dbReference>
<comment type="subcellular location">
    <subcellularLocation>
        <location evidence="3">Cytoplasm</location>
    </subcellularLocation>
</comment>